<protein>
    <submittedName>
        <fullName evidence="7">Uncharacterized protein</fullName>
    </submittedName>
</protein>
<evidence type="ECO:0000256" key="1">
    <source>
        <dbReference type="ARBA" id="ARBA00004141"/>
    </source>
</evidence>
<evidence type="ECO:0000256" key="2">
    <source>
        <dbReference type="ARBA" id="ARBA00005335"/>
    </source>
</evidence>
<dbReference type="RefSeq" id="XP_067060996.1">
    <property type="nucleotide sequence ID" value="XM_067203959.1"/>
</dbReference>
<keyword evidence="5 6" id="KW-0472">Membrane</keyword>
<dbReference type="InterPro" id="IPR007919">
    <property type="entry name" value="UPF0220"/>
</dbReference>
<keyword evidence="3 6" id="KW-0812">Transmembrane</keyword>
<reference evidence="8" key="1">
    <citation type="journal article" date="2021" name="Microbiol. Resour. Announc.">
        <title>LGAAP: Leishmaniinae Genome Assembly and Annotation Pipeline.</title>
        <authorList>
            <person name="Almutairi H."/>
            <person name="Urbaniak M.D."/>
            <person name="Bates M.D."/>
            <person name="Jariyapan N."/>
            <person name="Kwakye-Nuako G."/>
            <person name="Thomaz-Soccol V."/>
            <person name="Al-Salem W.S."/>
            <person name="Dillon R.J."/>
            <person name="Bates P.A."/>
            <person name="Gatherer D."/>
        </authorList>
    </citation>
    <scope>NUCLEOTIDE SEQUENCE [LARGE SCALE GENOMIC DNA]</scope>
</reference>
<name>A0A836H911_9TRYP</name>
<accession>A0A836H911</accession>
<dbReference type="GeneID" id="92357893"/>
<feature type="transmembrane region" description="Helical" evidence="6">
    <location>
        <begin position="112"/>
        <end position="132"/>
    </location>
</feature>
<organism evidence="7 8">
    <name type="scientific">Leishmania orientalis</name>
    <dbReference type="NCBI Taxonomy" id="2249476"/>
    <lineage>
        <taxon>Eukaryota</taxon>
        <taxon>Discoba</taxon>
        <taxon>Euglenozoa</taxon>
        <taxon>Kinetoplastea</taxon>
        <taxon>Metakinetoplastina</taxon>
        <taxon>Trypanosomatida</taxon>
        <taxon>Trypanosomatidae</taxon>
        <taxon>Leishmaniinae</taxon>
        <taxon>Leishmania</taxon>
    </lineage>
</organism>
<reference evidence="8" key="2">
    <citation type="journal article" date="2021" name="Sci. Data">
        <title>Chromosome-scale genome sequencing, assembly and annotation of six genomes from subfamily Leishmaniinae.</title>
        <authorList>
            <person name="Almutairi H."/>
            <person name="Urbaniak M.D."/>
            <person name="Bates M.D."/>
            <person name="Jariyapan N."/>
            <person name="Kwakye-Nuako G."/>
            <person name="Thomaz Soccol V."/>
            <person name="Al-Salem W.S."/>
            <person name="Dillon R.J."/>
            <person name="Bates P.A."/>
            <person name="Gatherer D."/>
        </authorList>
    </citation>
    <scope>NUCLEOTIDE SEQUENCE [LARGE SCALE GENOMIC DNA]</scope>
</reference>
<gene>
    <name evidence="7" type="ORF">LSCM4_01919</name>
</gene>
<dbReference type="AlphaFoldDB" id="A0A836H911"/>
<comment type="subcellular location">
    <subcellularLocation>
        <location evidence="1">Membrane</location>
        <topology evidence="1">Multi-pass membrane protein</topology>
    </subcellularLocation>
</comment>
<evidence type="ECO:0000313" key="7">
    <source>
        <dbReference type="EMBL" id="KAG5472600.1"/>
    </source>
</evidence>
<dbReference type="Pfam" id="PF05255">
    <property type="entry name" value="UPF0220"/>
    <property type="match status" value="1"/>
</dbReference>
<dbReference type="GO" id="GO:0016020">
    <property type="term" value="C:membrane"/>
    <property type="evidence" value="ECO:0007669"/>
    <property type="project" value="UniProtKB-SubCell"/>
</dbReference>
<dbReference type="EMBL" id="JAFHLR010000030">
    <property type="protein sequence ID" value="KAG5472600.1"/>
    <property type="molecule type" value="Genomic_DNA"/>
</dbReference>
<evidence type="ECO:0000256" key="4">
    <source>
        <dbReference type="ARBA" id="ARBA00022989"/>
    </source>
</evidence>
<keyword evidence="4 6" id="KW-1133">Transmembrane helix</keyword>
<feature type="transmembrane region" description="Helical" evidence="6">
    <location>
        <begin position="82"/>
        <end position="100"/>
    </location>
</feature>
<evidence type="ECO:0000256" key="3">
    <source>
        <dbReference type="ARBA" id="ARBA00022692"/>
    </source>
</evidence>
<proteinExistence type="inferred from homology"/>
<evidence type="ECO:0000256" key="5">
    <source>
        <dbReference type="ARBA" id="ARBA00023136"/>
    </source>
</evidence>
<comment type="similarity">
    <text evidence="2">Belongs to the UPF0220 family.</text>
</comment>
<evidence type="ECO:0000313" key="8">
    <source>
        <dbReference type="Proteomes" id="UP000674143"/>
    </source>
</evidence>
<comment type="caution">
    <text evidence="7">The sequence shown here is derived from an EMBL/GenBank/DDBJ whole genome shotgun (WGS) entry which is preliminary data.</text>
</comment>
<keyword evidence="8" id="KW-1185">Reference proteome</keyword>
<feature type="transmembrane region" description="Helical" evidence="6">
    <location>
        <begin position="42"/>
        <end position="62"/>
    </location>
</feature>
<dbReference type="PANTHER" id="PTHR13180">
    <property type="entry name" value="SMALL MEMBRANE PROTEIN-RELATED"/>
    <property type="match status" value="1"/>
</dbReference>
<dbReference type="Proteomes" id="UP000674143">
    <property type="component" value="Unassembled WGS sequence"/>
</dbReference>
<evidence type="ECO:0000256" key="6">
    <source>
        <dbReference type="SAM" id="Phobius"/>
    </source>
</evidence>
<dbReference type="KEGG" id="loi:92357893"/>
<feature type="transmembrane region" description="Helical" evidence="6">
    <location>
        <begin position="12"/>
        <end position="30"/>
    </location>
</feature>
<sequence>MSLQNPNLPPVAAGVLYGLSLVFFIDGIVLSQQEPHTENRFSFVQCIPVIFSTAGLLLLHFVSPSEVKEGDGRGRVMLFMSWLAMFGSSVGALVIVFFLYTGKQTRTRAVPGVSLVLYTCLVPIVTSVLWWGRRVSEIDEW</sequence>